<comment type="similarity">
    <text evidence="3">Belongs to the IMPDH/GMPR family.</text>
</comment>
<evidence type="ECO:0000256" key="14">
    <source>
        <dbReference type="ARBA" id="ARBA00023002"/>
    </source>
</evidence>
<evidence type="ECO:0000313" key="26">
    <source>
        <dbReference type="EMBL" id="MDQ1123191.1"/>
    </source>
</evidence>
<comment type="similarity">
    <text evidence="4">Belongs to the TMEM175 family.</text>
</comment>
<evidence type="ECO:0000256" key="4">
    <source>
        <dbReference type="ARBA" id="ARBA00006920"/>
    </source>
</evidence>
<keyword evidence="11" id="KW-0631">Potassium channel</keyword>
<feature type="domain" description="CBS" evidence="25">
    <location>
        <begin position="159"/>
        <end position="216"/>
    </location>
</feature>
<dbReference type="Pfam" id="PF00571">
    <property type="entry name" value="CBS"/>
    <property type="match status" value="2"/>
</dbReference>
<dbReference type="EMBL" id="JAUTBF010000001">
    <property type="protein sequence ID" value="MDQ1123191.1"/>
    <property type="molecule type" value="Genomic_DNA"/>
</dbReference>
<keyword evidence="15" id="KW-0520">NAD</keyword>
<comment type="caution">
    <text evidence="26">The sequence shown here is derived from an EMBL/GenBank/DDBJ whole genome shotgun (WGS) entry which is preliminary data.</text>
</comment>
<dbReference type="InterPro" id="IPR005990">
    <property type="entry name" value="IMP_DH"/>
</dbReference>
<evidence type="ECO:0000256" key="6">
    <source>
        <dbReference type="ARBA" id="ARBA00022538"/>
    </source>
</evidence>
<dbReference type="InterPro" id="IPR046342">
    <property type="entry name" value="CBS_dom_sf"/>
</dbReference>
<dbReference type="SUPFAM" id="SSF54631">
    <property type="entry name" value="CBS-domain pair"/>
    <property type="match status" value="1"/>
</dbReference>
<evidence type="ECO:0000256" key="9">
    <source>
        <dbReference type="ARBA" id="ARBA00022749"/>
    </source>
</evidence>
<feature type="compositionally biased region" description="Basic residues" evidence="23">
    <location>
        <begin position="357"/>
        <end position="378"/>
    </location>
</feature>
<dbReference type="InterPro" id="IPR000644">
    <property type="entry name" value="CBS_dom"/>
</dbReference>
<gene>
    <name evidence="26" type="ORF">QE412_001764</name>
</gene>
<evidence type="ECO:0000256" key="19">
    <source>
        <dbReference type="ARBA" id="ARBA00023303"/>
    </source>
</evidence>
<evidence type="ECO:0000256" key="10">
    <source>
        <dbReference type="ARBA" id="ARBA00022755"/>
    </source>
</evidence>
<dbReference type="PROSITE" id="PS00487">
    <property type="entry name" value="IMP_DH_GMP_RED"/>
    <property type="match status" value="1"/>
</dbReference>
<dbReference type="SUPFAM" id="SSF51412">
    <property type="entry name" value="Inosine monophosphate dehydrogenase (IMPDH)"/>
    <property type="match status" value="1"/>
</dbReference>
<evidence type="ECO:0000256" key="20">
    <source>
        <dbReference type="ARBA" id="ARBA00034430"/>
    </source>
</evidence>
<name>A0ABU0TU54_MICTR</name>
<evidence type="ECO:0000256" key="24">
    <source>
        <dbReference type="SAM" id="Phobius"/>
    </source>
</evidence>
<dbReference type="InterPro" id="IPR001093">
    <property type="entry name" value="IMP_DH_GMPRt"/>
</dbReference>
<dbReference type="CDD" id="cd00381">
    <property type="entry name" value="IMPDH"/>
    <property type="match status" value="1"/>
</dbReference>
<feature type="transmembrane region" description="Helical" evidence="24">
    <location>
        <begin position="690"/>
        <end position="718"/>
    </location>
</feature>
<keyword evidence="6" id="KW-0633">Potassium transport</keyword>
<evidence type="ECO:0000256" key="23">
    <source>
        <dbReference type="SAM" id="MobiDB-lite"/>
    </source>
</evidence>
<dbReference type="Pfam" id="PF00478">
    <property type="entry name" value="IMPDH"/>
    <property type="match status" value="1"/>
</dbReference>
<keyword evidence="14" id="KW-0560">Oxidoreductase</keyword>
<feature type="domain" description="CBS" evidence="25">
    <location>
        <begin position="96"/>
        <end position="152"/>
    </location>
</feature>
<keyword evidence="18 24" id="KW-0472">Membrane</keyword>
<evidence type="ECO:0000256" key="17">
    <source>
        <dbReference type="ARBA" id="ARBA00023122"/>
    </source>
</evidence>
<reference evidence="26 27" key="1">
    <citation type="submission" date="2023-07" db="EMBL/GenBank/DDBJ databases">
        <title>Functional and genomic diversity of the sorghum phyllosphere microbiome.</title>
        <authorList>
            <person name="Shade A."/>
        </authorList>
    </citation>
    <scope>NUCLEOTIDE SEQUENCE [LARGE SCALE GENOMIC DNA]</scope>
    <source>
        <strain evidence="26 27">SORGH_AS_1207</strain>
    </source>
</reference>
<keyword evidence="9" id="KW-0332">GMP biosynthesis</keyword>
<keyword evidence="7 24" id="KW-0812">Transmembrane</keyword>
<evidence type="ECO:0000256" key="12">
    <source>
        <dbReference type="ARBA" id="ARBA00022958"/>
    </source>
</evidence>
<feature type="region of interest" description="Disordered" evidence="23">
    <location>
        <begin position="354"/>
        <end position="517"/>
    </location>
</feature>
<keyword evidence="19" id="KW-0407">Ion channel</keyword>
<keyword evidence="17 22" id="KW-0129">CBS domain</keyword>
<dbReference type="SMART" id="SM01240">
    <property type="entry name" value="IMPDH"/>
    <property type="match status" value="1"/>
</dbReference>
<dbReference type="SMART" id="SM00116">
    <property type="entry name" value="CBS"/>
    <property type="match status" value="2"/>
</dbReference>
<evidence type="ECO:0000256" key="21">
    <source>
        <dbReference type="ARBA" id="ARBA00048028"/>
    </source>
</evidence>
<evidence type="ECO:0000256" key="5">
    <source>
        <dbReference type="ARBA" id="ARBA00022448"/>
    </source>
</evidence>
<evidence type="ECO:0000259" key="25">
    <source>
        <dbReference type="PROSITE" id="PS51371"/>
    </source>
</evidence>
<keyword evidence="27" id="KW-1185">Reference proteome</keyword>
<keyword evidence="16" id="KW-0406">Ion transport</keyword>
<evidence type="ECO:0000256" key="22">
    <source>
        <dbReference type="PROSITE-ProRule" id="PRU00703"/>
    </source>
</evidence>
<feature type="transmembrane region" description="Helical" evidence="24">
    <location>
        <begin position="575"/>
        <end position="597"/>
    </location>
</feature>
<evidence type="ECO:0000256" key="15">
    <source>
        <dbReference type="ARBA" id="ARBA00023027"/>
    </source>
</evidence>
<keyword evidence="10" id="KW-0658">Purine biosynthesis</keyword>
<evidence type="ECO:0000256" key="7">
    <source>
        <dbReference type="ARBA" id="ARBA00022692"/>
    </source>
</evidence>
<keyword evidence="13 24" id="KW-1133">Transmembrane helix</keyword>
<dbReference type="Gene3D" id="3.20.20.70">
    <property type="entry name" value="Aldolase class I"/>
    <property type="match status" value="1"/>
</dbReference>
<evidence type="ECO:0000256" key="18">
    <source>
        <dbReference type="ARBA" id="ARBA00023136"/>
    </source>
</evidence>
<organism evidence="26 27">
    <name type="scientific">Microbacterium trichothecenolyticum</name>
    <name type="common">Aureobacterium trichothecenolyticum</name>
    <dbReference type="NCBI Taxonomy" id="69370"/>
    <lineage>
        <taxon>Bacteria</taxon>
        <taxon>Bacillati</taxon>
        <taxon>Actinomycetota</taxon>
        <taxon>Actinomycetes</taxon>
        <taxon>Micrococcales</taxon>
        <taxon>Microbacteriaceae</taxon>
        <taxon>Microbacterium</taxon>
    </lineage>
</organism>
<comment type="catalytic activity">
    <reaction evidence="21">
        <text>IMP + NAD(+) + H2O = XMP + NADH + H(+)</text>
        <dbReference type="Rhea" id="RHEA:11708"/>
        <dbReference type="ChEBI" id="CHEBI:15377"/>
        <dbReference type="ChEBI" id="CHEBI:15378"/>
        <dbReference type="ChEBI" id="CHEBI:57464"/>
        <dbReference type="ChEBI" id="CHEBI:57540"/>
        <dbReference type="ChEBI" id="CHEBI:57945"/>
        <dbReference type="ChEBI" id="CHEBI:58053"/>
        <dbReference type="EC" id="1.1.1.205"/>
    </reaction>
</comment>
<comment type="cofactor">
    <cofactor evidence="1">
        <name>K(+)</name>
        <dbReference type="ChEBI" id="CHEBI:29103"/>
    </cofactor>
</comment>
<evidence type="ECO:0000256" key="16">
    <source>
        <dbReference type="ARBA" id="ARBA00023065"/>
    </source>
</evidence>
<proteinExistence type="inferred from homology"/>
<dbReference type="Pfam" id="PF06736">
    <property type="entry name" value="TMEM175"/>
    <property type="match status" value="1"/>
</dbReference>
<evidence type="ECO:0000256" key="3">
    <source>
        <dbReference type="ARBA" id="ARBA00005502"/>
    </source>
</evidence>
<feature type="compositionally biased region" description="Basic residues" evidence="23">
    <location>
        <begin position="421"/>
        <end position="433"/>
    </location>
</feature>
<evidence type="ECO:0000256" key="2">
    <source>
        <dbReference type="ARBA" id="ARBA00004141"/>
    </source>
</evidence>
<dbReference type="PROSITE" id="PS51371">
    <property type="entry name" value="CBS"/>
    <property type="match status" value="2"/>
</dbReference>
<dbReference type="InterPro" id="IPR013785">
    <property type="entry name" value="Aldolase_TIM"/>
</dbReference>
<keyword evidence="12" id="KW-0630">Potassium</keyword>
<dbReference type="PANTHER" id="PTHR11911">
    <property type="entry name" value="INOSINE-5-MONOPHOSPHATE DEHYDROGENASE RELATED"/>
    <property type="match status" value="1"/>
</dbReference>
<sequence length="748" mass="79813">MEQHDPFGFIGLTYDDVLLLPGHTDVIPSEADTSSRLTRRITVATPLLSSAMDTVTEARMAIAIARQGGIGIVHRNLSIEDQAAIVDQVKRSESGMVSNPITTNPDATVAEVDAMCAQYRISGLPVVDPEGVLVGIITNRDMRFVSGFERQTTLVKDVMTKDGLITGHVGIHANDVIATFAKHRVEKLPLVDDNGKLAGLITIKDFDKSEKYPLATKDDHGRLRVGAAIGFFGDAWQRAEALRDAGVDVLVVDTANGQSAGVIDIVSRLKADASFAHIDVIGGNVATREGAQALIDAGVDAVKVGVGPGSICTTRVVAGVGVPQITAIYEAAQAAIPAGVPVIADGGLQYSGDIAKGRSRGRRRHRHARVPAGRHRRIAGRDRLPGGQAVQAVPRHGLARRAADARQEDVVLEGPLLPGRRAQRRQTHPRGHRGPGALPRPGLRCRLPAHRRPASVDVLRRRSHGRGAEGQGQVRAHHLGGSEGVAPARRADRGRGAELQEVSADEGAGRASARPLRPAGHGYAERMFARRSHPGATVSVRRVEALTDGVFAIAATLLVLGLTDQRFDDVSTDSALAAALQQLGQPVLTFVISFLLLCLMWRTHVEQFEHIARVDNLGIWINTFRLLAVVFVPFTASLSTDHGELILGRMLLPANFFVVVMLGWVQWVWASRSGAIPDLAPDDARRIGRGGLSATIVGALVVALSVWVGPWAFLLYLVDRLLTRILGGTPSPTAAPVGRTDGSVDGRG</sequence>
<comment type="catalytic activity">
    <reaction evidence="20">
        <text>K(+)(in) = K(+)(out)</text>
        <dbReference type="Rhea" id="RHEA:29463"/>
        <dbReference type="ChEBI" id="CHEBI:29103"/>
    </reaction>
</comment>
<evidence type="ECO:0000313" key="27">
    <source>
        <dbReference type="Proteomes" id="UP001226691"/>
    </source>
</evidence>
<dbReference type="InterPro" id="IPR010617">
    <property type="entry name" value="TMEM175-like"/>
</dbReference>
<keyword evidence="8" id="KW-0479">Metal-binding</keyword>
<evidence type="ECO:0000256" key="1">
    <source>
        <dbReference type="ARBA" id="ARBA00001958"/>
    </source>
</evidence>
<dbReference type="InterPro" id="IPR015875">
    <property type="entry name" value="IMP_DH/GMP_Rdtase_CS"/>
</dbReference>
<comment type="subcellular location">
    <subcellularLocation>
        <location evidence="2">Membrane</location>
        <topology evidence="2">Multi-pass membrane protein</topology>
    </subcellularLocation>
</comment>
<feature type="transmembrane region" description="Helical" evidence="24">
    <location>
        <begin position="617"/>
        <end position="638"/>
    </location>
</feature>
<accession>A0ABU0TU54</accession>
<evidence type="ECO:0000256" key="13">
    <source>
        <dbReference type="ARBA" id="ARBA00022989"/>
    </source>
</evidence>
<feature type="compositionally biased region" description="Basic and acidic residues" evidence="23">
    <location>
        <begin position="489"/>
        <end position="498"/>
    </location>
</feature>
<protein>
    <submittedName>
        <fullName evidence="26">Inosine-5'-monophosphate dehydrogenase</fullName>
    </submittedName>
</protein>
<evidence type="ECO:0000256" key="11">
    <source>
        <dbReference type="ARBA" id="ARBA00022826"/>
    </source>
</evidence>
<keyword evidence="5" id="KW-0813">Transport</keyword>
<dbReference type="PANTHER" id="PTHR11911:SF111">
    <property type="entry name" value="INOSINE-5'-MONOPHOSPHATE DEHYDROGENASE"/>
    <property type="match status" value="1"/>
</dbReference>
<evidence type="ECO:0000256" key="8">
    <source>
        <dbReference type="ARBA" id="ARBA00022723"/>
    </source>
</evidence>
<dbReference type="CDD" id="cd04601">
    <property type="entry name" value="CBS_pair_IMPDH"/>
    <property type="match status" value="1"/>
</dbReference>
<dbReference type="Proteomes" id="UP001226691">
    <property type="component" value="Unassembled WGS sequence"/>
</dbReference>
<feature type="transmembrane region" description="Helical" evidence="24">
    <location>
        <begin position="650"/>
        <end position="670"/>
    </location>
</feature>